<dbReference type="SUPFAM" id="SSF52540">
    <property type="entry name" value="P-loop containing nucleoside triphosphate hydrolases"/>
    <property type="match status" value="1"/>
</dbReference>
<dbReference type="InterPro" id="IPR032807">
    <property type="entry name" value="GNVR"/>
</dbReference>
<keyword evidence="7" id="KW-0547">Nucleotide-binding</keyword>
<evidence type="ECO:0000256" key="13">
    <source>
        <dbReference type="ARBA" id="ARBA00023169"/>
    </source>
</evidence>
<feature type="domain" description="AAA" evidence="21">
    <location>
        <begin position="557"/>
        <end position="674"/>
    </location>
</feature>
<keyword evidence="5 23" id="KW-0808">Transferase</keyword>
<dbReference type="RefSeq" id="WP_134462895.1">
    <property type="nucleotide sequence ID" value="NZ_JBHMFL010000076.1"/>
</dbReference>
<evidence type="ECO:0000256" key="15">
    <source>
        <dbReference type="ARBA" id="ARBA00054296"/>
    </source>
</evidence>
<dbReference type="GeneID" id="97306848"/>
<keyword evidence="18" id="KW-0175">Coiled coil</keyword>
<evidence type="ECO:0000256" key="16">
    <source>
        <dbReference type="ARBA" id="ARBA00067833"/>
    </source>
</evidence>
<dbReference type="Pfam" id="PF13807">
    <property type="entry name" value="GNVR"/>
    <property type="match status" value="1"/>
</dbReference>
<evidence type="ECO:0000256" key="14">
    <source>
        <dbReference type="ARBA" id="ARBA00053015"/>
    </source>
</evidence>
<evidence type="ECO:0000256" key="9">
    <source>
        <dbReference type="ARBA" id="ARBA00022840"/>
    </source>
</evidence>
<feature type="domain" description="Tyrosine-protein kinase G-rich" evidence="22">
    <location>
        <begin position="389"/>
        <end position="470"/>
    </location>
</feature>
<evidence type="ECO:0000256" key="10">
    <source>
        <dbReference type="ARBA" id="ARBA00022989"/>
    </source>
</evidence>
<evidence type="ECO:0000256" key="3">
    <source>
        <dbReference type="ARBA" id="ARBA00022475"/>
    </source>
</evidence>
<dbReference type="CDD" id="cd05387">
    <property type="entry name" value="BY-kinase"/>
    <property type="match status" value="1"/>
</dbReference>
<keyword evidence="10 19" id="KW-1133">Transmembrane helix</keyword>
<keyword evidence="8 23" id="KW-0418">Kinase</keyword>
<dbReference type="GO" id="GO:0000271">
    <property type="term" value="P:polysaccharide biosynthetic process"/>
    <property type="evidence" value="ECO:0007669"/>
    <property type="project" value="UniProtKB-KW"/>
</dbReference>
<comment type="caution">
    <text evidence="23">The sequence shown here is derived from an EMBL/GenBank/DDBJ whole genome shotgun (WGS) entry which is preliminary data.</text>
</comment>
<name>A0A4Y8MT80_9BURK</name>
<proteinExistence type="inferred from homology"/>
<evidence type="ECO:0000313" key="23">
    <source>
        <dbReference type="EMBL" id="TFE40612.1"/>
    </source>
</evidence>
<dbReference type="NCBIfam" id="TIGR01005">
    <property type="entry name" value="eps_transp_fam"/>
    <property type="match status" value="1"/>
</dbReference>
<dbReference type="GO" id="GO:0005524">
    <property type="term" value="F:ATP binding"/>
    <property type="evidence" value="ECO:0007669"/>
    <property type="project" value="UniProtKB-KW"/>
</dbReference>
<evidence type="ECO:0000259" key="20">
    <source>
        <dbReference type="Pfam" id="PF02706"/>
    </source>
</evidence>
<accession>A0A4Y8MT80</accession>
<dbReference type="Pfam" id="PF02706">
    <property type="entry name" value="Wzz"/>
    <property type="match status" value="1"/>
</dbReference>
<feature type="transmembrane region" description="Helical" evidence="19">
    <location>
        <begin position="32"/>
        <end position="51"/>
    </location>
</feature>
<dbReference type="InterPro" id="IPR003856">
    <property type="entry name" value="LPS_length_determ_N"/>
</dbReference>
<evidence type="ECO:0000256" key="12">
    <source>
        <dbReference type="ARBA" id="ARBA00023137"/>
    </source>
</evidence>
<evidence type="ECO:0000256" key="17">
    <source>
        <dbReference type="ARBA" id="ARBA00081049"/>
    </source>
</evidence>
<keyword evidence="12" id="KW-0829">Tyrosine-protein kinase</keyword>
<evidence type="ECO:0000256" key="11">
    <source>
        <dbReference type="ARBA" id="ARBA00023136"/>
    </source>
</evidence>
<reference evidence="23 24" key="1">
    <citation type="submission" date="2019-03" db="EMBL/GenBank/DDBJ databases">
        <title>Complete Genome Sequence of Paraburkholderia dipogonis ICMP 19430T, a Nitrogen-fixing Symbiont of the South African Invasive Legume Dipogon lignosus in New Zealand.</title>
        <authorList>
            <person name="De Meyer S.E."/>
        </authorList>
    </citation>
    <scope>NUCLEOTIDE SEQUENCE [LARGE SCALE GENOMIC DNA]</scope>
    <source>
        <strain evidence="23 24">ICMP 19430</strain>
    </source>
</reference>
<dbReference type="InterPro" id="IPR005700">
    <property type="entry name" value="EPS_ExoP-like"/>
</dbReference>
<evidence type="ECO:0000256" key="2">
    <source>
        <dbReference type="ARBA" id="ARBA00008883"/>
    </source>
</evidence>
<comment type="similarity">
    <text evidence="2">Belongs to the etk/wzc family.</text>
</comment>
<dbReference type="PANTHER" id="PTHR32309">
    <property type="entry name" value="TYROSINE-PROTEIN KINASE"/>
    <property type="match status" value="1"/>
</dbReference>
<keyword evidence="6 19" id="KW-0812">Transmembrane</keyword>
<dbReference type="NCBIfam" id="TIGR01007">
    <property type="entry name" value="eps_fam"/>
    <property type="match status" value="1"/>
</dbReference>
<dbReference type="InterPro" id="IPR005702">
    <property type="entry name" value="Wzc-like_C"/>
</dbReference>
<dbReference type="Pfam" id="PF13614">
    <property type="entry name" value="AAA_31"/>
    <property type="match status" value="1"/>
</dbReference>
<comment type="subcellular location">
    <subcellularLocation>
        <location evidence="1">Cell inner membrane</location>
        <topology evidence="1">Multi-pass membrane protein</topology>
    </subcellularLocation>
</comment>
<evidence type="ECO:0000256" key="7">
    <source>
        <dbReference type="ARBA" id="ARBA00022741"/>
    </source>
</evidence>
<dbReference type="PANTHER" id="PTHR32309:SF32">
    <property type="entry name" value="TYROSINE-PROTEIN KINASE ETK-RELATED"/>
    <property type="match status" value="1"/>
</dbReference>
<evidence type="ECO:0000256" key="18">
    <source>
        <dbReference type="SAM" id="Coils"/>
    </source>
</evidence>
<dbReference type="Gene3D" id="3.40.50.300">
    <property type="entry name" value="P-loop containing nucleotide triphosphate hydrolases"/>
    <property type="match status" value="1"/>
</dbReference>
<sequence>MTQTNLPPTGAPDSEEELDFVTILDVLIESRWLIGIVVAFFLVAGTLYAFLSNPVYEADLLIQVEDSPESSAEKGLLGDVSSLFDVKSTAAAESQILASRLVVTRAVDNLKLFIDAQPRYFPLIGNWIARRSQELSTPGLFGVGGYAWGNEHIDVAQFDVPESLEDDKFRLTAIDATHYRLTGDDLTDPFVGQIGRVESVPSCCGKILLWVKSIKGRPDTQFVLRRHSRMKSITDLQNNLDVEEKVKQSGVLIASLLDTDPVRVAAELNAVGDQYIRQNVERKSAEAAQSLEFLNSQLPVIKQRLDEAQQRYTAARNKLGSVDLTEEAKVVLQQSVDAKTKLLELEEQRQGLAARFNGHHPAIRTIDSQIATLRQYSDAASSRIKQLPDVQQQIVQLQLDVQVNTDLYTSLLNNFQQLQLVKAGKTGNVRLVDTAAIPEKPVKPKKLIVLAGSLVVGLFAGAVLAFVRNMLFRGISDPTELERRTGLHVYATIPLSKRQQELSRVSSAKKAGTHVLAADSPSDPAIESLRSLRTALQFAMVNARNNVVLLTGSAPAVGKSFVSVNFAAVLAAGGKKVLLIDGDLRKGHLHQSFGFERGGGFSELVSGLSTFDQVVRRDLLARLDFVSTGTLPRNPAELLLGDRVASCIEELSKRYDIVLIDTAPALAAADAGILAPNAGTVFLVARAAVTKAGEIAESVKRLAQNGVEANGVLFNGLNLSHARYGYGSKYGSYRYAAYEYGGETRS</sequence>
<keyword evidence="4" id="KW-0997">Cell inner membrane</keyword>
<evidence type="ECO:0000256" key="4">
    <source>
        <dbReference type="ARBA" id="ARBA00022519"/>
    </source>
</evidence>
<evidence type="ECO:0000256" key="8">
    <source>
        <dbReference type="ARBA" id="ARBA00022777"/>
    </source>
</evidence>
<evidence type="ECO:0000256" key="5">
    <source>
        <dbReference type="ARBA" id="ARBA00022679"/>
    </source>
</evidence>
<dbReference type="Proteomes" id="UP000297385">
    <property type="component" value="Unassembled WGS sequence"/>
</dbReference>
<dbReference type="FunFam" id="3.40.50.300:FF:000527">
    <property type="entry name" value="Tyrosine-protein kinase etk"/>
    <property type="match status" value="1"/>
</dbReference>
<dbReference type="EMBL" id="SNVI01000002">
    <property type="protein sequence ID" value="TFE40612.1"/>
    <property type="molecule type" value="Genomic_DNA"/>
</dbReference>
<dbReference type="Pfam" id="PF23607">
    <property type="entry name" value="WZC_N"/>
    <property type="match status" value="1"/>
</dbReference>
<keyword evidence="3" id="KW-1003">Cell membrane</keyword>
<evidence type="ECO:0000259" key="21">
    <source>
        <dbReference type="Pfam" id="PF13614"/>
    </source>
</evidence>
<dbReference type="InterPro" id="IPR027417">
    <property type="entry name" value="P-loop_NTPase"/>
</dbReference>
<evidence type="ECO:0000256" key="6">
    <source>
        <dbReference type="ARBA" id="ARBA00022692"/>
    </source>
</evidence>
<feature type="coiled-coil region" evidence="18">
    <location>
        <begin position="277"/>
        <end position="318"/>
    </location>
</feature>
<protein>
    <recommendedName>
        <fullName evidence="16">Putative tyrosine-protein kinase EpsB</fullName>
    </recommendedName>
    <alternativeName>
        <fullName evidence="17">EPS I polysaccharide export protein EpsB</fullName>
    </alternativeName>
</protein>
<evidence type="ECO:0000313" key="24">
    <source>
        <dbReference type="Proteomes" id="UP000297385"/>
    </source>
</evidence>
<dbReference type="GO" id="GO:0005886">
    <property type="term" value="C:plasma membrane"/>
    <property type="evidence" value="ECO:0007669"/>
    <property type="project" value="UniProtKB-SubCell"/>
</dbReference>
<dbReference type="InterPro" id="IPR050445">
    <property type="entry name" value="Bact_polysacc_biosynth/exp"/>
</dbReference>
<keyword evidence="11 19" id="KW-0472">Membrane</keyword>
<evidence type="ECO:0000256" key="19">
    <source>
        <dbReference type="SAM" id="Phobius"/>
    </source>
</evidence>
<comment type="catalytic activity">
    <reaction evidence="14">
        <text>L-tyrosyl-[protein] + ATP = O-phospho-L-tyrosyl-[protein] + ADP + H(+)</text>
        <dbReference type="Rhea" id="RHEA:10596"/>
        <dbReference type="Rhea" id="RHEA-COMP:10136"/>
        <dbReference type="Rhea" id="RHEA-COMP:20101"/>
        <dbReference type="ChEBI" id="CHEBI:15378"/>
        <dbReference type="ChEBI" id="CHEBI:30616"/>
        <dbReference type="ChEBI" id="CHEBI:46858"/>
        <dbReference type="ChEBI" id="CHEBI:61978"/>
        <dbReference type="ChEBI" id="CHEBI:456216"/>
    </reaction>
</comment>
<keyword evidence="13" id="KW-0270">Exopolysaccharide synthesis</keyword>
<keyword evidence="9" id="KW-0067">ATP-binding</keyword>
<evidence type="ECO:0000259" key="22">
    <source>
        <dbReference type="Pfam" id="PF13807"/>
    </source>
</evidence>
<comment type="function">
    <text evidence="15">Probably involved in polymerization and/or export of exopolysaccharide EPS I which functions as a virulence factor. May be involved in an ATP-dependent process in the pathway for EPS I production, possibly export of the trimeric repeat units across the inner membrane or their polymerization.</text>
</comment>
<gene>
    <name evidence="23" type="ORF">E2553_28220</name>
</gene>
<dbReference type="InterPro" id="IPR025669">
    <property type="entry name" value="AAA_dom"/>
</dbReference>
<dbReference type="GO" id="GO:0004713">
    <property type="term" value="F:protein tyrosine kinase activity"/>
    <property type="evidence" value="ECO:0007669"/>
    <property type="project" value="UniProtKB-KW"/>
</dbReference>
<feature type="transmembrane region" description="Helical" evidence="19">
    <location>
        <begin position="447"/>
        <end position="467"/>
    </location>
</feature>
<feature type="domain" description="Polysaccharide chain length determinant N-terminal" evidence="20">
    <location>
        <begin position="16"/>
        <end position="110"/>
    </location>
</feature>
<dbReference type="GO" id="GO:0042802">
    <property type="term" value="F:identical protein binding"/>
    <property type="evidence" value="ECO:0007669"/>
    <property type="project" value="UniProtKB-ARBA"/>
</dbReference>
<dbReference type="AlphaFoldDB" id="A0A4Y8MT80"/>
<organism evidence="23 24">
    <name type="scientific">Paraburkholderia dipogonis</name>
    <dbReference type="NCBI Taxonomy" id="1211383"/>
    <lineage>
        <taxon>Bacteria</taxon>
        <taxon>Pseudomonadati</taxon>
        <taxon>Pseudomonadota</taxon>
        <taxon>Betaproteobacteria</taxon>
        <taxon>Burkholderiales</taxon>
        <taxon>Burkholderiaceae</taxon>
        <taxon>Paraburkholderia</taxon>
    </lineage>
</organism>
<evidence type="ECO:0000256" key="1">
    <source>
        <dbReference type="ARBA" id="ARBA00004429"/>
    </source>
</evidence>